<keyword evidence="1" id="KW-1133">Transmembrane helix</keyword>
<dbReference type="PANTHER" id="PTHR35791:SF1">
    <property type="entry name" value="UPF0754 MEMBRANE PROTEIN YHEB"/>
    <property type="match status" value="1"/>
</dbReference>
<reference evidence="2 3" key="1">
    <citation type="submission" date="2019-06" db="EMBL/GenBank/DDBJ databases">
        <title>Sequencing the genomes of 1000 actinobacteria strains.</title>
        <authorList>
            <person name="Klenk H.-P."/>
        </authorList>
    </citation>
    <scope>NUCLEOTIDE SEQUENCE [LARGE SCALE GENOMIC DNA]</scope>
    <source>
        <strain evidence="2 3">DSM 45679</strain>
    </source>
</reference>
<feature type="transmembrane region" description="Helical" evidence="1">
    <location>
        <begin position="12"/>
        <end position="38"/>
    </location>
</feature>
<feature type="transmembrane region" description="Helical" evidence="1">
    <location>
        <begin position="187"/>
        <end position="209"/>
    </location>
</feature>
<comment type="caution">
    <text evidence="2">The sequence shown here is derived from an EMBL/GenBank/DDBJ whole genome shotgun (WGS) entry which is preliminary data.</text>
</comment>
<dbReference type="OrthoDB" id="3631561at2"/>
<accession>A0A542DNJ7</accession>
<keyword evidence="1" id="KW-0812">Transmembrane</keyword>
<evidence type="ECO:0000313" key="2">
    <source>
        <dbReference type="EMBL" id="TQJ04544.1"/>
    </source>
</evidence>
<keyword evidence="3" id="KW-1185">Reference proteome</keyword>
<dbReference type="AlphaFoldDB" id="A0A542DNJ7"/>
<protein>
    <submittedName>
        <fullName evidence="2">Uncharacterized membrane protein YheB (UPF0754 family)</fullName>
    </submittedName>
</protein>
<dbReference type="EMBL" id="VFML01000001">
    <property type="protein sequence ID" value="TQJ04544.1"/>
    <property type="molecule type" value="Genomic_DNA"/>
</dbReference>
<keyword evidence="1" id="KW-0472">Membrane</keyword>
<dbReference type="PANTHER" id="PTHR35791">
    <property type="entry name" value="UPF0754 MEMBRANE PROTEIN YHEB"/>
    <property type="match status" value="1"/>
</dbReference>
<organism evidence="2 3">
    <name type="scientific">Amycolatopsis cihanbeyliensis</name>
    <dbReference type="NCBI Taxonomy" id="1128664"/>
    <lineage>
        <taxon>Bacteria</taxon>
        <taxon>Bacillati</taxon>
        <taxon>Actinomycetota</taxon>
        <taxon>Actinomycetes</taxon>
        <taxon>Pseudonocardiales</taxon>
        <taxon>Pseudonocardiaceae</taxon>
        <taxon>Amycolatopsis</taxon>
    </lineage>
</organism>
<evidence type="ECO:0000256" key="1">
    <source>
        <dbReference type="SAM" id="Phobius"/>
    </source>
</evidence>
<dbReference type="Proteomes" id="UP000320876">
    <property type="component" value="Unassembled WGS sequence"/>
</dbReference>
<name>A0A542DNJ7_AMYCI</name>
<feature type="transmembrane region" description="Helical" evidence="1">
    <location>
        <begin position="215"/>
        <end position="237"/>
    </location>
</feature>
<sequence>MDAVLDELARHWAAYAVLPPLGAIIGYLAARLAVGLLLRPLEPLGTRPPLGWQGVVPRHAGRVAARVGEAVTTGLRTPGEVVAGIDPDRLTREVEQPLLRAIDDIARDVLEEYHPRLWEALPAMAQELTIKQLQASAPDLVRRLLAELATAGESVLDARQLAVDRLSRDRALLVHLVRSTTRADTVFLARFGLLLGLLLGVVQAVVLAATGQPLLLLAFAVLIGVVAAVPALGLAVAPRRERGEVPRRYGELVAREVLTVPTLIEAVLRGPPSDRLLAMIQRTVATAVREQRAVVALTVGGERLREMKRAAARRVAHKLPDIARHAEGYLTEAIDVAGTVERRLRALPAGEYERLLRPAFRLHSGWLGTAGGLLGAAGGVLYLLLLLP</sequence>
<gene>
    <name evidence="2" type="ORF">FB471_4342</name>
</gene>
<proteinExistence type="predicted"/>
<feature type="transmembrane region" description="Helical" evidence="1">
    <location>
        <begin position="364"/>
        <end position="385"/>
    </location>
</feature>
<evidence type="ECO:0000313" key="3">
    <source>
        <dbReference type="Proteomes" id="UP000320876"/>
    </source>
</evidence>
<dbReference type="RefSeq" id="WP_142000205.1">
    <property type="nucleotide sequence ID" value="NZ_VFML01000001.1"/>
</dbReference>